<dbReference type="Proteomes" id="UP000267027">
    <property type="component" value="Unassembled WGS sequence"/>
</dbReference>
<keyword evidence="5" id="KW-1185">Reference proteome</keyword>
<dbReference type="WBParaSite" id="ACOC_0001082601-mRNA-1">
    <property type="protein sequence ID" value="ACOC_0001082601-mRNA-1"/>
    <property type="gene ID" value="ACOC_0001082601"/>
</dbReference>
<evidence type="ECO:0000313" key="6">
    <source>
        <dbReference type="WBParaSite" id="ACOC_0001082601-mRNA-1"/>
    </source>
</evidence>
<dbReference type="InterPro" id="IPR016024">
    <property type="entry name" value="ARM-type_fold"/>
</dbReference>
<keyword evidence="3" id="KW-0653">Protein transport</keyword>
<reference evidence="4 5" key="2">
    <citation type="submission" date="2018-11" db="EMBL/GenBank/DDBJ databases">
        <authorList>
            <consortium name="Pathogen Informatics"/>
        </authorList>
    </citation>
    <scope>NUCLEOTIDE SEQUENCE [LARGE SCALE GENOMIC DNA]</scope>
    <source>
        <strain evidence="4 5">Costa Rica</strain>
    </source>
</reference>
<evidence type="ECO:0000256" key="3">
    <source>
        <dbReference type="ARBA" id="ARBA00022927"/>
    </source>
</evidence>
<accession>A0A158PL22</accession>
<evidence type="ECO:0000256" key="1">
    <source>
        <dbReference type="ARBA" id="ARBA00010394"/>
    </source>
</evidence>
<gene>
    <name evidence="4" type="ORF">ACOC_LOCUS10827</name>
</gene>
<protein>
    <submittedName>
        <fullName evidence="6">Importin subunit alpha</fullName>
    </submittedName>
</protein>
<dbReference type="PANTHER" id="PTHR23316">
    <property type="entry name" value="IMPORTIN ALPHA"/>
    <property type="match status" value="1"/>
</dbReference>
<dbReference type="Gene3D" id="1.25.10.10">
    <property type="entry name" value="Leucine-rich Repeat Variant"/>
    <property type="match status" value="1"/>
</dbReference>
<dbReference type="OMA" id="VWALSQI"/>
<reference evidence="6" key="1">
    <citation type="submission" date="2016-04" db="UniProtKB">
        <authorList>
            <consortium name="WormBaseParasite"/>
        </authorList>
    </citation>
    <scope>IDENTIFICATION</scope>
</reference>
<evidence type="ECO:0000313" key="4">
    <source>
        <dbReference type="EMBL" id="VDM62412.1"/>
    </source>
</evidence>
<organism evidence="6">
    <name type="scientific">Angiostrongylus costaricensis</name>
    <name type="common">Nematode worm</name>
    <dbReference type="NCBI Taxonomy" id="334426"/>
    <lineage>
        <taxon>Eukaryota</taxon>
        <taxon>Metazoa</taxon>
        <taxon>Ecdysozoa</taxon>
        <taxon>Nematoda</taxon>
        <taxon>Chromadorea</taxon>
        <taxon>Rhabditida</taxon>
        <taxon>Rhabditina</taxon>
        <taxon>Rhabditomorpha</taxon>
        <taxon>Strongyloidea</taxon>
        <taxon>Metastrongylidae</taxon>
        <taxon>Angiostrongylus</taxon>
    </lineage>
</organism>
<name>A0A158PL22_ANGCS</name>
<evidence type="ECO:0000256" key="2">
    <source>
        <dbReference type="ARBA" id="ARBA00022448"/>
    </source>
</evidence>
<dbReference type="EMBL" id="UYYA01004553">
    <property type="protein sequence ID" value="VDM62412.1"/>
    <property type="molecule type" value="Genomic_DNA"/>
</dbReference>
<dbReference type="SUPFAM" id="SSF48371">
    <property type="entry name" value="ARM repeat"/>
    <property type="match status" value="1"/>
</dbReference>
<keyword evidence="2" id="KW-0813">Transport</keyword>
<dbReference type="InterPro" id="IPR011989">
    <property type="entry name" value="ARM-like"/>
</dbReference>
<dbReference type="STRING" id="334426.A0A158PL22"/>
<comment type="similarity">
    <text evidence="1">Belongs to the importin alpha family.</text>
</comment>
<proteinExistence type="inferred from homology"/>
<dbReference type="AlphaFoldDB" id="A0A158PL22"/>
<dbReference type="GO" id="GO:0015031">
    <property type="term" value="P:protein transport"/>
    <property type="evidence" value="ECO:0007669"/>
    <property type="project" value="UniProtKB-KW"/>
</dbReference>
<evidence type="ECO:0000313" key="5">
    <source>
        <dbReference type="Proteomes" id="UP000267027"/>
    </source>
</evidence>
<dbReference type="OrthoDB" id="5808860at2759"/>
<sequence>MMVCFRYLSAVTSGRPLLQALSMNRIAVGLSQTSPYNTSSNEPTLNGEQQILLQLLEEDSTSDAKAASALYFRRIFTSRLPRDAVDPEKYTRLNGIKALKNGVVSGTGEFRIQCIWALGNIAADCAECKRKCREAGLLTDFQIIARLLAQQTHTEHSEVKNIVWCAMNILRGGVHNGGVPISTIKQLTTSLTELAKHYIMCTDLAKDCLWTLASVADDMHTGIQIDIVLGEPGLVDLVFEILDSVRMMTVYSHANNLPLSDLHHGALRILGNIITGNDIQTSVIVSHPRFLAILLLFVDENVYAMLLEGVESSEKKFKKECMWAIANLFTGANRDRIGLMIGSGVFLVLPNLLSTSDPRLTERSLNAMRLLLLVYPEHVSYVKNSNMLDRVRPSLLENDAHLQVMILD</sequence>